<dbReference type="EMBL" id="MU274904">
    <property type="protein sequence ID" value="KAI0091833.1"/>
    <property type="molecule type" value="Genomic_DNA"/>
</dbReference>
<comment type="caution">
    <text evidence="1">The sequence shown here is derived from an EMBL/GenBank/DDBJ whole genome shotgun (WGS) entry which is preliminary data.</text>
</comment>
<evidence type="ECO:0000313" key="2">
    <source>
        <dbReference type="Proteomes" id="UP001055072"/>
    </source>
</evidence>
<keyword evidence="2" id="KW-1185">Reference proteome</keyword>
<dbReference type="Proteomes" id="UP001055072">
    <property type="component" value="Unassembled WGS sequence"/>
</dbReference>
<protein>
    <submittedName>
        <fullName evidence="1">Cytochrome P450</fullName>
    </submittedName>
</protein>
<gene>
    <name evidence="1" type="ORF">BDY19DRAFT_927047</name>
</gene>
<organism evidence="1 2">
    <name type="scientific">Irpex rosettiformis</name>
    <dbReference type="NCBI Taxonomy" id="378272"/>
    <lineage>
        <taxon>Eukaryota</taxon>
        <taxon>Fungi</taxon>
        <taxon>Dikarya</taxon>
        <taxon>Basidiomycota</taxon>
        <taxon>Agaricomycotina</taxon>
        <taxon>Agaricomycetes</taxon>
        <taxon>Polyporales</taxon>
        <taxon>Irpicaceae</taxon>
        <taxon>Irpex</taxon>
    </lineage>
</organism>
<evidence type="ECO:0000313" key="1">
    <source>
        <dbReference type="EMBL" id="KAI0091833.1"/>
    </source>
</evidence>
<proteinExistence type="predicted"/>
<name>A0ACB8UBZ9_9APHY</name>
<accession>A0ACB8UBZ9</accession>
<reference evidence="1" key="1">
    <citation type="journal article" date="2021" name="Environ. Microbiol.">
        <title>Gene family expansions and transcriptome signatures uncover fungal adaptations to wood decay.</title>
        <authorList>
            <person name="Hage H."/>
            <person name="Miyauchi S."/>
            <person name="Viragh M."/>
            <person name="Drula E."/>
            <person name="Min B."/>
            <person name="Chaduli D."/>
            <person name="Navarro D."/>
            <person name="Favel A."/>
            <person name="Norest M."/>
            <person name="Lesage-Meessen L."/>
            <person name="Balint B."/>
            <person name="Merenyi Z."/>
            <person name="de Eugenio L."/>
            <person name="Morin E."/>
            <person name="Martinez A.T."/>
            <person name="Baldrian P."/>
            <person name="Stursova M."/>
            <person name="Martinez M.J."/>
            <person name="Novotny C."/>
            <person name="Magnuson J.K."/>
            <person name="Spatafora J.W."/>
            <person name="Maurice S."/>
            <person name="Pangilinan J."/>
            <person name="Andreopoulos W."/>
            <person name="LaButti K."/>
            <person name="Hundley H."/>
            <person name="Na H."/>
            <person name="Kuo A."/>
            <person name="Barry K."/>
            <person name="Lipzen A."/>
            <person name="Henrissat B."/>
            <person name="Riley R."/>
            <person name="Ahrendt S."/>
            <person name="Nagy L.G."/>
            <person name="Grigoriev I.V."/>
            <person name="Martin F."/>
            <person name="Rosso M.N."/>
        </authorList>
    </citation>
    <scope>NUCLEOTIDE SEQUENCE</scope>
    <source>
        <strain evidence="1">CBS 384.51</strain>
    </source>
</reference>
<sequence length="541" mass="61305">MSTVAAVGPAFVALAAWLAWKLYRVCYAKSPLDNIPGPPSTSFWKGNIGSLFHRHAWDYHDELMRKYGSVVKFNGLFNRRALYVYDPLALQHIILKDQDVFEQPYWFVDSNHIIFGPSLLATLGEHHRKQRKLLNPVFSIAHLRQVTPVFYQIVHRLHAALEARVTDSPTEIDMLHWMNRTALELIGQGGFDHSFDSLIGEEYHGLREAIKELVPTAWALTPFRMISPVLRKLGPPRFQRWLAEMWPNPHVQRALYIIDTLEKTSRQVYHDKKAALQKGDKKVIHQIAEGKDIMSRLLKANVEVEEEERLSEEELVAQVSTLCFAATDTTSSALARILHLLAQHPETQDKLREEIKAARHGNDIPYDQLVELPYLDAICRETLRLYPPSNLAAREAHRDIFLPLSTPIIGNDGEVINEIFVPNGSYIMVANRASNRNKATWGGDADKWKPERWLSPLPESVVEAKIPGVYSHQMTFGGGGRSCIGFKFSQLEMKVALSVLLESFKFSLSDKEITWNFASPAYPTLGPTSTKASLSLLVGRM</sequence>